<evidence type="ECO:0000313" key="1">
    <source>
        <dbReference type="EMBL" id="AEV70633.1"/>
    </source>
</evidence>
<accession>G8LUI5</accession>
<dbReference type="eggNOG" id="ENOG50332QD">
    <property type="taxonomic scope" value="Bacteria"/>
</dbReference>
<organism evidence="1 2">
    <name type="scientific">Acetivibrio clariflavus (strain DSM 19732 / NBRC 101661 / EBR45)</name>
    <name type="common">Clostridium clariflavum</name>
    <dbReference type="NCBI Taxonomy" id="720554"/>
    <lineage>
        <taxon>Bacteria</taxon>
        <taxon>Bacillati</taxon>
        <taxon>Bacillota</taxon>
        <taxon>Clostridia</taxon>
        <taxon>Eubacteriales</taxon>
        <taxon>Oscillospiraceae</taxon>
        <taxon>Acetivibrio</taxon>
    </lineage>
</organism>
<protein>
    <recommendedName>
        <fullName evidence="3">Alginate lyase</fullName>
    </recommendedName>
</protein>
<sequence>MLNFSNKNSFFRQMDGYTSPCLNCTGTASTPYTPSVQSVAQMPTGIPTGPAYSTPMPVQQTPSTAVPQVPITSDGVIPETVLNTSYTQGYLRTQIGRKVKVEFLIGTNIFVDREGTLIDVGASYIILREAETDDLILCDMYSIKFVKFYY</sequence>
<dbReference type="RefSeq" id="WP_014257128.1">
    <property type="nucleotide sequence ID" value="NC_016627.1"/>
</dbReference>
<evidence type="ECO:0008006" key="3">
    <source>
        <dbReference type="Google" id="ProtNLM"/>
    </source>
</evidence>
<dbReference type="HOGENOM" id="CLU_1944972_0_0_9"/>
<dbReference type="Proteomes" id="UP000005435">
    <property type="component" value="Chromosome"/>
</dbReference>
<dbReference type="EMBL" id="CP003065">
    <property type="protein sequence ID" value="AEV70633.1"/>
    <property type="molecule type" value="Genomic_DNA"/>
</dbReference>
<gene>
    <name evidence="1" type="ordered locus">Clocl_4206</name>
</gene>
<reference evidence="2" key="1">
    <citation type="submission" date="2011-12" db="EMBL/GenBank/DDBJ databases">
        <title>Complete sequence of Clostridium clariflavum DSM 19732.</title>
        <authorList>
            <consortium name="US DOE Joint Genome Institute"/>
            <person name="Lucas S."/>
            <person name="Han J."/>
            <person name="Lapidus A."/>
            <person name="Cheng J.-F."/>
            <person name="Goodwin L."/>
            <person name="Pitluck S."/>
            <person name="Peters L."/>
            <person name="Teshima H."/>
            <person name="Detter J.C."/>
            <person name="Han C."/>
            <person name="Tapia R."/>
            <person name="Land M."/>
            <person name="Hauser L."/>
            <person name="Kyrpides N."/>
            <person name="Ivanova N."/>
            <person name="Pagani I."/>
            <person name="Kitzmiller T."/>
            <person name="Lynd L."/>
            <person name="Izquierdo J."/>
            <person name="Woyke T."/>
        </authorList>
    </citation>
    <scope>NUCLEOTIDE SEQUENCE [LARGE SCALE GENOMIC DNA]</scope>
    <source>
        <strain evidence="2">DSM 19732 / NBRC 101661 / EBR45</strain>
    </source>
</reference>
<proteinExistence type="predicted"/>
<reference evidence="1 2" key="2">
    <citation type="journal article" date="2012" name="Stand. Genomic Sci.">
        <title>Complete Genome Sequence of Clostridium clariflavum DSM 19732.</title>
        <authorList>
            <person name="Izquierdo J.A."/>
            <person name="Goodwin L."/>
            <person name="Davenport K.W."/>
            <person name="Teshima H."/>
            <person name="Bruce D."/>
            <person name="Detter C."/>
            <person name="Tapia R."/>
            <person name="Han S."/>
            <person name="Land M."/>
            <person name="Hauser L."/>
            <person name="Jeffries C.D."/>
            <person name="Han J."/>
            <person name="Pitluck S."/>
            <person name="Nolan M."/>
            <person name="Chen A."/>
            <person name="Huntemann M."/>
            <person name="Mavromatis K."/>
            <person name="Mikhailova N."/>
            <person name="Liolios K."/>
            <person name="Woyke T."/>
            <person name="Lynd L.R."/>
        </authorList>
    </citation>
    <scope>NUCLEOTIDE SEQUENCE [LARGE SCALE GENOMIC DNA]</scope>
    <source>
        <strain evidence="2">DSM 19732 / NBRC 101661 / EBR45</strain>
    </source>
</reference>
<name>G8LUI5_ACECE</name>
<dbReference type="KEGG" id="ccl:Clocl_4206"/>
<dbReference type="STRING" id="720554.Clocl_4206"/>
<dbReference type="AlphaFoldDB" id="G8LUI5"/>
<evidence type="ECO:0000313" key="2">
    <source>
        <dbReference type="Proteomes" id="UP000005435"/>
    </source>
</evidence>
<keyword evidence="2" id="KW-1185">Reference proteome</keyword>